<dbReference type="SUPFAM" id="SSF53335">
    <property type="entry name" value="S-adenosyl-L-methionine-dependent methyltransferases"/>
    <property type="match status" value="1"/>
</dbReference>
<feature type="domain" description="Methyltransferase" evidence="1">
    <location>
        <begin position="352"/>
        <end position="475"/>
    </location>
</feature>
<dbReference type="PANTHER" id="PTHR13369">
    <property type="match status" value="1"/>
</dbReference>
<organism evidence="2 3">
    <name type="scientific">Henosepilachna vigintioctopunctata</name>
    <dbReference type="NCBI Taxonomy" id="420089"/>
    <lineage>
        <taxon>Eukaryota</taxon>
        <taxon>Metazoa</taxon>
        <taxon>Ecdysozoa</taxon>
        <taxon>Arthropoda</taxon>
        <taxon>Hexapoda</taxon>
        <taxon>Insecta</taxon>
        <taxon>Pterygota</taxon>
        <taxon>Neoptera</taxon>
        <taxon>Endopterygota</taxon>
        <taxon>Coleoptera</taxon>
        <taxon>Polyphaga</taxon>
        <taxon>Cucujiformia</taxon>
        <taxon>Coccinelloidea</taxon>
        <taxon>Coccinellidae</taxon>
        <taxon>Epilachninae</taxon>
        <taxon>Epilachnini</taxon>
        <taxon>Henosepilachna</taxon>
    </lineage>
</organism>
<evidence type="ECO:0000313" key="3">
    <source>
        <dbReference type="Proteomes" id="UP001431783"/>
    </source>
</evidence>
<comment type="caution">
    <text evidence="2">The sequence shown here is derived from an EMBL/GenBank/DDBJ whole genome shotgun (WGS) entry which is preliminary data.</text>
</comment>
<dbReference type="InterPro" id="IPR025714">
    <property type="entry name" value="Methyltranfer_dom"/>
</dbReference>
<proteinExistence type="predicted"/>
<dbReference type="GO" id="GO:0005737">
    <property type="term" value="C:cytoplasm"/>
    <property type="evidence" value="ECO:0007669"/>
    <property type="project" value="TreeGrafter"/>
</dbReference>
<protein>
    <recommendedName>
        <fullName evidence="1">Methyltransferase domain-containing protein</fullName>
    </recommendedName>
</protein>
<gene>
    <name evidence="2" type="ORF">WA026_002380</name>
</gene>
<sequence length="565" mass="63885">MKEESVIYIEAYDEGHGIYSVSVETLVILYVYQCSESTKSIDLRVKLVETSVDVPVKLDFSHLPYSIIVTELEKLTSYCKWPIITIGNTVVAGLSAVARQIIKSSSNEKVKHLLGFRESCLMACSEASVWTMFCEVDMLQSIKIIMKKLLSVNSGIIQIPKDISRFEYHLSQPVRIHNIYKVASTNSRKKLSTDVPRDALSIQHTFAEGPTMTISDVILYTYFDLFFKLLENKNLDQHFPLIYHWYKIMQNASISRVNLVLPVVLNLFDISIDNNFIKQSLYRSDMSNYKMEKKTYTKQTNIERALEIINSSKITISNSNALYGSDVELNWEDIPIDINPCGGSLPEKRSARKCDQLESMAKPVIKIAGNSKYTIIDFCSGSGHLGLLLAYLLPNSHIVLVENKEKSLARARIRIESLKLKNVTTVQSNLDYFCGDFQIGVSLHACGTATDLVMQSCVKNLAHFVCSPCCYGGIKKCHLVDYPRSQIFSKLSNFSYFDYLCLAHAADQTHDVLNVKTQQGFLCMDAIDTDRKLYAEYYGYNVILGKLHPANCTNKNNLIVGIRKN</sequence>
<dbReference type="CDD" id="cd00299">
    <property type="entry name" value="GST_C_family"/>
    <property type="match status" value="1"/>
</dbReference>
<dbReference type="Gene3D" id="3.40.50.150">
    <property type="entry name" value="Vaccinia Virus protein VP39"/>
    <property type="match status" value="1"/>
</dbReference>
<dbReference type="AlphaFoldDB" id="A0AAW1U0L9"/>
<dbReference type="EMBL" id="JARQZJ010000031">
    <property type="protein sequence ID" value="KAK9874026.1"/>
    <property type="molecule type" value="Genomic_DNA"/>
</dbReference>
<evidence type="ECO:0000313" key="2">
    <source>
        <dbReference type="EMBL" id="KAK9874026.1"/>
    </source>
</evidence>
<dbReference type="PANTHER" id="PTHR13369:SF0">
    <property type="entry name" value="GLUTATHIONE S-TRANSFERASE C-TERMINAL DOMAIN-CONTAINING PROTEIN"/>
    <property type="match status" value="1"/>
</dbReference>
<dbReference type="InterPro" id="IPR029063">
    <property type="entry name" value="SAM-dependent_MTases_sf"/>
</dbReference>
<name>A0AAW1U0L9_9CUCU</name>
<dbReference type="Pfam" id="PF13679">
    <property type="entry name" value="Methyltransf_32"/>
    <property type="match status" value="1"/>
</dbReference>
<reference evidence="2 3" key="1">
    <citation type="submission" date="2023-03" db="EMBL/GenBank/DDBJ databases">
        <title>Genome insight into feeding habits of ladybird beetles.</title>
        <authorList>
            <person name="Li H.-S."/>
            <person name="Huang Y.-H."/>
            <person name="Pang H."/>
        </authorList>
    </citation>
    <scope>NUCLEOTIDE SEQUENCE [LARGE SCALE GENOMIC DNA]</scope>
    <source>
        <strain evidence="2">SYSU_2023b</strain>
        <tissue evidence="2">Whole body</tissue>
    </source>
</reference>
<keyword evidence="3" id="KW-1185">Reference proteome</keyword>
<evidence type="ECO:0000259" key="1">
    <source>
        <dbReference type="Pfam" id="PF13679"/>
    </source>
</evidence>
<dbReference type="Proteomes" id="UP001431783">
    <property type="component" value="Unassembled WGS sequence"/>
</dbReference>
<accession>A0AAW1U0L9</accession>